<dbReference type="GO" id="GO:0006367">
    <property type="term" value="P:transcription initiation at RNA polymerase II promoter"/>
    <property type="evidence" value="ECO:0007669"/>
    <property type="project" value="InterPro"/>
</dbReference>
<evidence type="ECO:0000313" key="8">
    <source>
        <dbReference type="EMBL" id="KAK2072351.1"/>
    </source>
</evidence>
<proteinExistence type="inferred from homology"/>
<feature type="region of interest" description="Disordered" evidence="7">
    <location>
        <begin position="379"/>
        <end position="465"/>
    </location>
</feature>
<evidence type="ECO:0000313" key="9">
    <source>
        <dbReference type="Proteomes" id="UP001217918"/>
    </source>
</evidence>
<evidence type="ECO:0000256" key="6">
    <source>
        <dbReference type="ARBA" id="ARBA00023242"/>
    </source>
</evidence>
<gene>
    <name evidence="8" type="ORF">P8C59_006710</name>
</gene>
<feature type="compositionally biased region" description="Polar residues" evidence="7">
    <location>
        <begin position="567"/>
        <end position="576"/>
    </location>
</feature>
<evidence type="ECO:0000256" key="4">
    <source>
        <dbReference type="ARBA" id="ARBA00023125"/>
    </source>
</evidence>
<dbReference type="GO" id="GO:0016251">
    <property type="term" value="F:RNA polymerase II general transcription initiation factor activity"/>
    <property type="evidence" value="ECO:0007669"/>
    <property type="project" value="TreeGrafter"/>
</dbReference>
<comment type="subcellular location">
    <subcellularLocation>
        <location evidence="1">Nucleus</location>
    </subcellularLocation>
</comment>
<feature type="compositionally biased region" description="Low complexity" evidence="7">
    <location>
        <begin position="656"/>
        <end position="673"/>
    </location>
</feature>
<accession>A0AAD9I6Y8</accession>
<feature type="region of interest" description="Disordered" evidence="7">
    <location>
        <begin position="478"/>
        <end position="679"/>
    </location>
</feature>
<dbReference type="EMBL" id="JAQQPM010000006">
    <property type="protein sequence ID" value="KAK2072351.1"/>
    <property type="molecule type" value="Genomic_DNA"/>
</dbReference>
<comment type="caution">
    <text evidence="8">The sequence shown here is derived from an EMBL/GenBank/DDBJ whole genome shotgun (WGS) entry which is preliminary data.</text>
</comment>
<dbReference type="GO" id="GO:0003677">
    <property type="term" value="F:DNA binding"/>
    <property type="evidence" value="ECO:0007669"/>
    <property type="project" value="UniProtKB-KW"/>
</dbReference>
<feature type="compositionally biased region" description="Basic and acidic residues" evidence="7">
    <location>
        <begin position="177"/>
        <end position="186"/>
    </location>
</feature>
<dbReference type="InterPro" id="IPR011039">
    <property type="entry name" value="TFIIF_interaction"/>
</dbReference>
<keyword evidence="4" id="KW-0238">DNA-binding</keyword>
<dbReference type="PANTHER" id="PTHR13011">
    <property type="entry name" value="TFIIF-ALPHA"/>
    <property type="match status" value="1"/>
</dbReference>
<dbReference type="AlphaFoldDB" id="A0AAD9I6Y8"/>
<dbReference type="InterPro" id="IPR008851">
    <property type="entry name" value="TFIIF-alpha"/>
</dbReference>
<dbReference type="GO" id="GO:0032968">
    <property type="term" value="P:positive regulation of transcription elongation by RNA polymerase II"/>
    <property type="evidence" value="ECO:0007669"/>
    <property type="project" value="InterPro"/>
</dbReference>
<dbReference type="GO" id="GO:0005674">
    <property type="term" value="C:transcription factor TFIIF complex"/>
    <property type="evidence" value="ECO:0007669"/>
    <property type="project" value="TreeGrafter"/>
</dbReference>
<feature type="compositionally biased region" description="Polar residues" evidence="7">
    <location>
        <begin position="536"/>
        <end position="545"/>
    </location>
</feature>
<feature type="compositionally biased region" description="Acidic residues" evidence="7">
    <location>
        <begin position="409"/>
        <end position="434"/>
    </location>
</feature>
<sequence length="735" mass="81217">MEYRTEYVVEFIPLSRAVAGDDILHVNPGWEQDNTSSGPSVDVDTMSATPPGGVNRPNGRPTPQPGTIQRKIKKASSDPFARRKPPPKPQMGRPQKIQAAATKKLTAPSVGGELAAGSEHKSTAALKALEERRKQFGGWGDPPPPGVQVGEFRLVTTKKDLLDGIRYHLMRFNRPAEERGDVDPTKQEQFPRPVSLHRRDPRLPPVGKLVPKEEGMVPVNAEEEAEQERQQKIKADRDAQRAAEQAQIAPVLKPNEPKVKKNKKEKAFAWSSQDSESNVKQRGLKYEETLPWHIEDADGKSVWVGSYIAALSEVNCAFYIEDGVFKMLPLERYYKFDEKPNFTTMTLEEAEKAMMQDGKLTRWMMMDKSKNEEKAAKEEYRTYLGGRPRVKQESSTSRATHRSERQDDYDLDVDVDEFQDDDETAGFEADDEDTRESKDRVRRDHLSANHFGEGDEHEVEKEQKIAELEKKARKMLGKQTVRGLTKHEHALDYADAANSEDDDNNPFTDSSESETEEEEEKKEDEKKAESKDLLASGTSKGTITPSGAKKSADNVKKGKSLKRPGSPNLSESSGNESSRKKKVKTGVKAPSALGQAQSRSTTPLPPNRGSKGASAASDGEGSDAGRKLKATKIRASATGTPADSRAGSPAPPPAANKPASPNPSKAAGAPPANRIQPQELIDAVRAHPQGIKIGNFMRIFKDRIDAPGHLTRQEWVQMVKQVCSFGGDKLLRPKD</sequence>
<protein>
    <recommendedName>
        <fullName evidence="10">Transcription initiation factor IIF subunit alpha</fullName>
    </recommendedName>
</protein>
<evidence type="ECO:0000256" key="5">
    <source>
        <dbReference type="ARBA" id="ARBA00023163"/>
    </source>
</evidence>
<evidence type="ECO:0000256" key="3">
    <source>
        <dbReference type="ARBA" id="ARBA00023015"/>
    </source>
</evidence>
<dbReference type="SUPFAM" id="SSF50916">
    <property type="entry name" value="Rap30/74 interaction domains"/>
    <property type="match status" value="1"/>
</dbReference>
<dbReference type="GO" id="GO:0001096">
    <property type="term" value="F:TFIIF-class transcription factor complex binding"/>
    <property type="evidence" value="ECO:0007669"/>
    <property type="project" value="TreeGrafter"/>
</dbReference>
<keyword evidence="5" id="KW-0804">Transcription</keyword>
<keyword evidence="6" id="KW-0539">Nucleus</keyword>
<feature type="compositionally biased region" description="Low complexity" evidence="7">
    <location>
        <begin position="49"/>
        <end position="61"/>
    </location>
</feature>
<keyword evidence="3" id="KW-0805">Transcription regulation</keyword>
<feature type="compositionally biased region" description="Basic and acidic residues" evidence="7">
    <location>
        <begin position="523"/>
        <end position="532"/>
    </location>
</feature>
<reference evidence="8" key="1">
    <citation type="journal article" date="2023" name="Mol. Plant Microbe Interact.">
        <title>Elucidating the Obligate Nature and Biological Capacity of an Invasive Fungal Corn Pathogen.</title>
        <authorList>
            <person name="MacCready J.S."/>
            <person name="Roggenkamp E.M."/>
            <person name="Gdanetz K."/>
            <person name="Chilvers M.I."/>
        </authorList>
    </citation>
    <scope>NUCLEOTIDE SEQUENCE</scope>
    <source>
        <strain evidence="8">PM02</strain>
    </source>
</reference>
<dbReference type="PANTHER" id="PTHR13011:SF0">
    <property type="entry name" value="GENERAL TRANSCRIPTION FACTOR IIF SUBUNIT 1"/>
    <property type="match status" value="1"/>
</dbReference>
<evidence type="ECO:0008006" key="10">
    <source>
        <dbReference type="Google" id="ProtNLM"/>
    </source>
</evidence>
<evidence type="ECO:0000256" key="2">
    <source>
        <dbReference type="ARBA" id="ARBA00005249"/>
    </source>
</evidence>
<feature type="compositionally biased region" description="Acidic residues" evidence="7">
    <location>
        <begin position="511"/>
        <end position="522"/>
    </location>
</feature>
<feature type="region of interest" description="Disordered" evidence="7">
    <location>
        <begin position="28"/>
        <end position="103"/>
    </location>
</feature>
<feature type="compositionally biased region" description="Basic and acidic residues" evidence="7">
    <location>
        <begin position="227"/>
        <end position="241"/>
    </location>
</feature>
<name>A0AAD9I6Y8_9PEZI</name>
<comment type="similarity">
    <text evidence="2">Belongs to the TFIIF alpha subunit family.</text>
</comment>
<evidence type="ECO:0000256" key="1">
    <source>
        <dbReference type="ARBA" id="ARBA00004123"/>
    </source>
</evidence>
<feature type="compositionally biased region" description="Low complexity" evidence="7">
    <location>
        <begin position="609"/>
        <end position="619"/>
    </location>
</feature>
<feature type="region of interest" description="Disordered" evidence="7">
    <location>
        <begin position="177"/>
        <end position="242"/>
    </location>
</feature>
<dbReference type="Proteomes" id="UP001217918">
    <property type="component" value="Unassembled WGS sequence"/>
</dbReference>
<keyword evidence="9" id="KW-1185">Reference proteome</keyword>
<evidence type="ECO:0000256" key="7">
    <source>
        <dbReference type="SAM" id="MobiDB-lite"/>
    </source>
</evidence>
<organism evidence="8 9">
    <name type="scientific">Phyllachora maydis</name>
    <dbReference type="NCBI Taxonomy" id="1825666"/>
    <lineage>
        <taxon>Eukaryota</taxon>
        <taxon>Fungi</taxon>
        <taxon>Dikarya</taxon>
        <taxon>Ascomycota</taxon>
        <taxon>Pezizomycotina</taxon>
        <taxon>Sordariomycetes</taxon>
        <taxon>Sordariomycetidae</taxon>
        <taxon>Phyllachorales</taxon>
        <taxon>Phyllachoraceae</taxon>
        <taxon>Phyllachora</taxon>
    </lineage>
</organism>
<feature type="compositionally biased region" description="Basic and acidic residues" evidence="7">
    <location>
        <begin position="435"/>
        <end position="465"/>
    </location>
</feature>